<organism evidence="1 2">
    <name type="scientific">Popillia japonica</name>
    <name type="common">Japanese beetle</name>
    <dbReference type="NCBI Taxonomy" id="7064"/>
    <lineage>
        <taxon>Eukaryota</taxon>
        <taxon>Metazoa</taxon>
        <taxon>Ecdysozoa</taxon>
        <taxon>Arthropoda</taxon>
        <taxon>Hexapoda</taxon>
        <taxon>Insecta</taxon>
        <taxon>Pterygota</taxon>
        <taxon>Neoptera</taxon>
        <taxon>Endopterygota</taxon>
        <taxon>Coleoptera</taxon>
        <taxon>Polyphaga</taxon>
        <taxon>Scarabaeiformia</taxon>
        <taxon>Scarabaeidae</taxon>
        <taxon>Rutelinae</taxon>
        <taxon>Popillia</taxon>
    </lineage>
</organism>
<dbReference type="Proteomes" id="UP001458880">
    <property type="component" value="Unassembled WGS sequence"/>
</dbReference>
<proteinExistence type="predicted"/>
<keyword evidence="2" id="KW-1185">Reference proteome</keyword>
<evidence type="ECO:0000313" key="1">
    <source>
        <dbReference type="EMBL" id="KAK9685092.1"/>
    </source>
</evidence>
<accession>A0AAW1I784</accession>
<evidence type="ECO:0000313" key="2">
    <source>
        <dbReference type="Proteomes" id="UP001458880"/>
    </source>
</evidence>
<sequence>MLAKISPGPDRWDKNLHLVEFNINNKVNKSTRNTPSRLLFGTDQKGKVIDSLRGILENIEEDRRDVSRERGIVAEKIEKIQEYNTKYYNRNRSDSRKYNIGDYVAITNTISTPGVNKNLMPKFRGPYVISKCLGNDRYVVKDVDSFQLTNIPFDGIYDSSRIKPWTQDDPSTS</sequence>
<comment type="caution">
    <text evidence="1">The sequence shown here is derived from an EMBL/GenBank/DDBJ whole genome shotgun (WGS) entry which is preliminary data.</text>
</comment>
<gene>
    <name evidence="1" type="ORF">QE152_g38313</name>
</gene>
<dbReference type="AlphaFoldDB" id="A0AAW1I784"/>
<protein>
    <submittedName>
        <fullName evidence="1">Uncharacterized protein</fullName>
    </submittedName>
</protein>
<reference evidence="1 2" key="1">
    <citation type="journal article" date="2024" name="BMC Genomics">
        <title>De novo assembly and annotation of Popillia japonica's genome with initial clues to its potential as an invasive pest.</title>
        <authorList>
            <person name="Cucini C."/>
            <person name="Boschi S."/>
            <person name="Funari R."/>
            <person name="Cardaioli E."/>
            <person name="Iannotti N."/>
            <person name="Marturano G."/>
            <person name="Paoli F."/>
            <person name="Bruttini M."/>
            <person name="Carapelli A."/>
            <person name="Frati F."/>
            <person name="Nardi F."/>
        </authorList>
    </citation>
    <scope>NUCLEOTIDE SEQUENCE [LARGE SCALE GENOMIC DNA]</scope>
    <source>
        <strain evidence="1">DMR45628</strain>
    </source>
</reference>
<name>A0AAW1I784_POPJA</name>
<dbReference type="EMBL" id="JASPKY010000811">
    <property type="protein sequence ID" value="KAK9685092.1"/>
    <property type="molecule type" value="Genomic_DNA"/>
</dbReference>